<dbReference type="Proteomes" id="UP001271007">
    <property type="component" value="Unassembled WGS sequence"/>
</dbReference>
<feature type="domain" description="BAR" evidence="3">
    <location>
        <begin position="15"/>
        <end position="237"/>
    </location>
</feature>
<reference evidence="4" key="1">
    <citation type="submission" date="2023-04" db="EMBL/GenBank/DDBJ databases">
        <title>Black Yeasts Isolated from many extreme environments.</title>
        <authorList>
            <person name="Coleine C."/>
            <person name="Stajich J.E."/>
            <person name="Selbmann L."/>
        </authorList>
    </citation>
    <scope>NUCLEOTIDE SEQUENCE</scope>
    <source>
        <strain evidence="4">CCFEE 5312</strain>
    </source>
</reference>
<evidence type="ECO:0000256" key="2">
    <source>
        <dbReference type="SAM" id="MobiDB-lite"/>
    </source>
</evidence>
<feature type="compositionally biased region" description="Low complexity" evidence="2">
    <location>
        <begin position="291"/>
        <end position="303"/>
    </location>
</feature>
<keyword evidence="5" id="KW-1185">Reference proteome</keyword>
<proteinExistence type="predicted"/>
<feature type="compositionally biased region" description="Basic and acidic residues" evidence="2">
    <location>
        <begin position="399"/>
        <end position="408"/>
    </location>
</feature>
<accession>A0AAJ0G9X9</accession>
<evidence type="ECO:0000313" key="4">
    <source>
        <dbReference type="EMBL" id="KAK3053859.1"/>
    </source>
</evidence>
<keyword evidence="1" id="KW-0175">Coiled coil</keyword>
<dbReference type="Pfam" id="PF03114">
    <property type="entry name" value="BAR"/>
    <property type="match status" value="1"/>
</dbReference>
<dbReference type="EMBL" id="JAWDJX010000014">
    <property type="protein sequence ID" value="KAK3053859.1"/>
    <property type="molecule type" value="Genomic_DNA"/>
</dbReference>
<feature type="compositionally biased region" description="Pro residues" evidence="2">
    <location>
        <begin position="436"/>
        <end position="458"/>
    </location>
</feature>
<dbReference type="InterPro" id="IPR004148">
    <property type="entry name" value="BAR_dom"/>
</dbReference>
<evidence type="ECO:0000313" key="5">
    <source>
        <dbReference type="Proteomes" id="UP001271007"/>
    </source>
</evidence>
<dbReference type="AlphaFoldDB" id="A0AAJ0G9X9"/>
<feature type="coiled-coil region" evidence="1">
    <location>
        <begin position="126"/>
        <end position="188"/>
    </location>
</feature>
<comment type="caution">
    <text evidence="4">The sequence shown here is derived from an EMBL/GenBank/DDBJ whole genome shotgun (WGS) entry which is preliminary data.</text>
</comment>
<protein>
    <recommendedName>
        <fullName evidence="3">BAR domain-containing protein</fullName>
    </recommendedName>
</protein>
<dbReference type="GO" id="GO:0005737">
    <property type="term" value="C:cytoplasm"/>
    <property type="evidence" value="ECO:0007669"/>
    <property type="project" value="InterPro"/>
</dbReference>
<name>A0AAJ0G9X9_9PEZI</name>
<evidence type="ECO:0000259" key="3">
    <source>
        <dbReference type="PROSITE" id="PS51021"/>
    </source>
</evidence>
<dbReference type="InterPro" id="IPR027267">
    <property type="entry name" value="AH/BAR_dom_sf"/>
</dbReference>
<feature type="compositionally biased region" description="Polar residues" evidence="2">
    <location>
        <begin position="316"/>
        <end position="336"/>
    </location>
</feature>
<sequence>MNVNKKLDRLKQWGKERMGAEAATTTTEEFKALQTEMELRHAGMDRLQTSTSAYLKSLSTRSEGPAKDKATPIANFGATLVSHGDDFDPDSEFGSCLLALGRANERIARMQETFSANATSSWLESVERSQLQLREYQTAKKKLESRRLAYDSAQGKIRGAKKEDFKMEEELRAQKVKYEESQEEVLRRMMDVKEAEADSVVDLGSFVEAQLVFFERAREVLVGLRREWPASASTISRSSTASPVNGLPPRRPTTRSRASSINTDRFSSITEESHDRPTALDTLRGGGGTIASTTSFASRSTSAQNSPRLERPGFDFNTTARPNPLTRSTSSFQPPTNGRDMSPAPMPRLSRVPTEPTQILAGRNNLRVTPRVDSSQYQQGVFADDLSDASEDSQMTRSEVSRDREGHSRALSYGGAVVGEGERDNGIGQVVKKRAPPPPPPSRSTKPAPPPLPAKRGI</sequence>
<dbReference type="SUPFAM" id="SSF103657">
    <property type="entry name" value="BAR/IMD domain-like"/>
    <property type="match status" value="1"/>
</dbReference>
<gene>
    <name evidence="4" type="ORF">LTR09_005139</name>
</gene>
<feature type="compositionally biased region" description="Polar residues" evidence="2">
    <location>
        <begin position="261"/>
        <end position="270"/>
    </location>
</feature>
<evidence type="ECO:0000256" key="1">
    <source>
        <dbReference type="SAM" id="Coils"/>
    </source>
</evidence>
<feature type="region of interest" description="Disordered" evidence="2">
    <location>
        <begin position="232"/>
        <end position="458"/>
    </location>
</feature>
<organism evidence="4 5">
    <name type="scientific">Extremus antarcticus</name>
    <dbReference type="NCBI Taxonomy" id="702011"/>
    <lineage>
        <taxon>Eukaryota</taxon>
        <taxon>Fungi</taxon>
        <taxon>Dikarya</taxon>
        <taxon>Ascomycota</taxon>
        <taxon>Pezizomycotina</taxon>
        <taxon>Dothideomycetes</taxon>
        <taxon>Dothideomycetidae</taxon>
        <taxon>Mycosphaerellales</taxon>
        <taxon>Extremaceae</taxon>
        <taxon>Extremus</taxon>
    </lineage>
</organism>
<dbReference type="SMART" id="SM00721">
    <property type="entry name" value="BAR"/>
    <property type="match status" value="1"/>
</dbReference>
<dbReference type="PROSITE" id="PS51021">
    <property type="entry name" value="BAR"/>
    <property type="match status" value="1"/>
</dbReference>
<dbReference type="Gene3D" id="1.20.1270.60">
    <property type="entry name" value="Arfaptin homology (AH) domain/BAR domain"/>
    <property type="match status" value="1"/>
</dbReference>
<feature type="compositionally biased region" description="Low complexity" evidence="2">
    <location>
        <begin position="232"/>
        <end position="242"/>
    </location>
</feature>